<dbReference type="FunFam" id="2.60.40.1180:FF:000008">
    <property type="entry name" value="Alpha-galactosidase"/>
    <property type="match status" value="1"/>
</dbReference>
<dbReference type="GO" id="GO:0005576">
    <property type="term" value="C:extracellular region"/>
    <property type="evidence" value="ECO:0007669"/>
    <property type="project" value="UniProtKB-SubCell"/>
</dbReference>
<dbReference type="AlphaFoldDB" id="A0A916RQT4"/>
<dbReference type="SUPFAM" id="SSF51011">
    <property type="entry name" value="Glycosyl hydrolase domain"/>
    <property type="match status" value="1"/>
</dbReference>
<evidence type="ECO:0000256" key="10">
    <source>
        <dbReference type="ARBA" id="ARBA00023326"/>
    </source>
</evidence>
<dbReference type="Pfam" id="PF16499">
    <property type="entry name" value="Melibiase_2"/>
    <property type="match status" value="1"/>
</dbReference>
<dbReference type="InterPro" id="IPR013785">
    <property type="entry name" value="Aldolase_TIM"/>
</dbReference>
<keyword evidence="14" id="KW-1185">Reference proteome</keyword>
<accession>A0A916RQT4</accession>
<evidence type="ECO:0000256" key="11">
    <source>
        <dbReference type="RuleBase" id="RU361168"/>
    </source>
</evidence>
<comment type="similarity">
    <text evidence="2 11">Belongs to the glycosyl hydrolase 27 family.</text>
</comment>
<name>A0A916RQT4_9BACT</name>
<keyword evidence="10" id="KW-0624">Polysaccharide degradation</keyword>
<evidence type="ECO:0000256" key="3">
    <source>
        <dbReference type="ARBA" id="ARBA00022525"/>
    </source>
</evidence>
<evidence type="ECO:0000259" key="12">
    <source>
        <dbReference type="Pfam" id="PF17801"/>
    </source>
</evidence>
<comment type="catalytic activity">
    <reaction evidence="11">
        <text>Hydrolysis of terminal, non-reducing alpha-D-galactose residues in alpha-D-galactosides, including galactose oligosaccharides, galactomannans and galactolipids.</text>
        <dbReference type="EC" id="3.2.1.22"/>
    </reaction>
</comment>
<evidence type="ECO:0000256" key="8">
    <source>
        <dbReference type="ARBA" id="ARBA00023277"/>
    </source>
</evidence>
<dbReference type="PANTHER" id="PTHR11452">
    <property type="entry name" value="ALPHA-GALACTOSIDASE/ALPHA-N-ACETYLGALACTOSAMINIDASE"/>
    <property type="match status" value="1"/>
</dbReference>
<reference evidence="13" key="1">
    <citation type="journal article" date="2014" name="Int. J. Syst. Evol. Microbiol.">
        <title>Complete genome sequence of Corynebacterium casei LMG S-19264T (=DSM 44701T), isolated from a smear-ripened cheese.</title>
        <authorList>
            <consortium name="US DOE Joint Genome Institute (JGI-PGF)"/>
            <person name="Walter F."/>
            <person name="Albersmeier A."/>
            <person name="Kalinowski J."/>
            <person name="Ruckert C."/>
        </authorList>
    </citation>
    <scope>NUCLEOTIDE SEQUENCE</scope>
    <source>
        <strain evidence="13">CGMCC 1.15447</strain>
    </source>
</reference>
<keyword evidence="5 11" id="KW-0378">Hydrolase</keyword>
<reference evidence="13" key="2">
    <citation type="submission" date="2020-09" db="EMBL/GenBank/DDBJ databases">
        <authorList>
            <person name="Sun Q."/>
            <person name="Zhou Y."/>
        </authorList>
    </citation>
    <scope>NUCLEOTIDE SEQUENCE</scope>
    <source>
        <strain evidence="13">CGMCC 1.15447</strain>
    </source>
</reference>
<dbReference type="PANTHER" id="PTHR11452:SF75">
    <property type="entry name" value="ALPHA-GALACTOSIDASE MEL1"/>
    <property type="match status" value="1"/>
</dbReference>
<evidence type="ECO:0000313" key="14">
    <source>
        <dbReference type="Proteomes" id="UP000648801"/>
    </source>
</evidence>
<dbReference type="Proteomes" id="UP000648801">
    <property type="component" value="Unassembled WGS sequence"/>
</dbReference>
<evidence type="ECO:0000256" key="9">
    <source>
        <dbReference type="ARBA" id="ARBA00023295"/>
    </source>
</evidence>
<dbReference type="CDD" id="cd14792">
    <property type="entry name" value="GH27"/>
    <property type="match status" value="1"/>
</dbReference>
<dbReference type="InterPro" id="IPR041233">
    <property type="entry name" value="Melibiase_C"/>
</dbReference>
<evidence type="ECO:0000313" key="13">
    <source>
        <dbReference type="EMBL" id="GGA65891.1"/>
    </source>
</evidence>
<keyword evidence="9 11" id="KW-0326">Glycosidase</keyword>
<sequence length="401" mass="43642">MWVMKRLSAALTLLLALYLTVSGVSGFGQEKMLAPTPPMGWSTWNHFHHAISDALVRAQTDAMVSSGMKDAGYVYVNIDGGWEGERDANGVLHPTSAFPDMKALGDYIHSKGLKFGLYTGPGPRTCAGAVASYGHEEQDAKMFASWGVDFLKYDLCSYREIMKAQSGGDIAKSDDLMKAAYEKMHRALLATGRPIVFSMCQYGLGSVWEWGPGVGGNLWRTSGDISDSYGRMTSIGFREAGLSKYAGPNHWNDPDFLEVGNGGMSPDEERTHFSLWAMLAAPLIAGNDLTQMSEETRSILLNKEVIAVDQDPLGKAGDRAYAEGPLEVWARPLAGGDMAVAMFNRLNGTVRITLRLPDVGWKGAAAARDLWTHKDIGVLRGSYTVAVPRHGVVMLRLSRAQ</sequence>
<dbReference type="Gene3D" id="2.60.40.1180">
    <property type="entry name" value="Golgi alpha-mannosidase II"/>
    <property type="match status" value="1"/>
</dbReference>
<proteinExistence type="inferred from homology"/>
<keyword evidence="4" id="KW-0732">Signal</keyword>
<evidence type="ECO:0000256" key="4">
    <source>
        <dbReference type="ARBA" id="ARBA00022729"/>
    </source>
</evidence>
<dbReference type="GO" id="GO:0000272">
    <property type="term" value="P:polysaccharide catabolic process"/>
    <property type="evidence" value="ECO:0007669"/>
    <property type="project" value="UniProtKB-KW"/>
</dbReference>
<evidence type="ECO:0000256" key="2">
    <source>
        <dbReference type="ARBA" id="ARBA00009743"/>
    </source>
</evidence>
<comment type="subcellular location">
    <subcellularLocation>
        <location evidence="1">Secreted</location>
    </subcellularLocation>
</comment>
<dbReference type="FunFam" id="3.20.20.70:FF:000197">
    <property type="entry name" value="Alpha-galactosidase"/>
    <property type="match status" value="1"/>
</dbReference>
<dbReference type="SUPFAM" id="SSF51445">
    <property type="entry name" value="(Trans)glycosidases"/>
    <property type="match status" value="1"/>
</dbReference>
<dbReference type="GO" id="GO:0004557">
    <property type="term" value="F:alpha-galactosidase activity"/>
    <property type="evidence" value="ECO:0007669"/>
    <property type="project" value="UniProtKB-EC"/>
</dbReference>
<keyword evidence="8" id="KW-0119">Carbohydrate metabolism</keyword>
<evidence type="ECO:0000256" key="5">
    <source>
        <dbReference type="ARBA" id="ARBA00022801"/>
    </source>
</evidence>
<dbReference type="PRINTS" id="PR00740">
    <property type="entry name" value="GLHYDRLASE27"/>
</dbReference>
<dbReference type="EC" id="3.2.1.22" evidence="11"/>
<dbReference type="InterPro" id="IPR017853">
    <property type="entry name" value="GH"/>
</dbReference>
<keyword evidence="7" id="KW-0325">Glycoprotein</keyword>
<keyword evidence="6 11" id="KW-1015">Disulfide bond</keyword>
<organism evidence="13 14">
    <name type="scientific">Edaphobacter acidisoli</name>
    <dbReference type="NCBI Taxonomy" id="2040573"/>
    <lineage>
        <taxon>Bacteria</taxon>
        <taxon>Pseudomonadati</taxon>
        <taxon>Acidobacteriota</taxon>
        <taxon>Terriglobia</taxon>
        <taxon>Terriglobales</taxon>
        <taxon>Acidobacteriaceae</taxon>
        <taxon>Edaphobacter</taxon>
    </lineage>
</organism>
<dbReference type="InterPro" id="IPR013780">
    <property type="entry name" value="Glyco_hydro_b"/>
</dbReference>
<evidence type="ECO:0000256" key="7">
    <source>
        <dbReference type="ARBA" id="ARBA00023180"/>
    </source>
</evidence>
<keyword evidence="3" id="KW-0964">Secreted</keyword>
<dbReference type="EMBL" id="BMJB01000001">
    <property type="protein sequence ID" value="GGA65891.1"/>
    <property type="molecule type" value="Genomic_DNA"/>
</dbReference>
<dbReference type="Pfam" id="PF17801">
    <property type="entry name" value="Melibiase_C"/>
    <property type="match status" value="1"/>
</dbReference>
<evidence type="ECO:0000256" key="6">
    <source>
        <dbReference type="ARBA" id="ARBA00023157"/>
    </source>
</evidence>
<protein>
    <recommendedName>
        <fullName evidence="11">Alpha-galactosidase</fullName>
        <ecNumber evidence="11">3.2.1.22</ecNumber>
    </recommendedName>
    <alternativeName>
        <fullName evidence="11">Melibiase</fullName>
    </alternativeName>
</protein>
<evidence type="ECO:0000256" key="1">
    <source>
        <dbReference type="ARBA" id="ARBA00004613"/>
    </source>
</evidence>
<dbReference type="Gene3D" id="3.20.20.70">
    <property type="entry name" value="Aldolase class I"/>
    <property type="match status" value="1"/>
</dbReference>
<comment type="caution">
    <text evidence="13">The sequence shown here is derived from an EMBL/GenBank/DDBJ whole genome shotgun (WGS) entry which is preliminary data.</text>
</comment>
<dbReference type="InterPro" id="IPR002241">
    <property type="entry name" value="Glyco_hydro_27"/>
</dbReference>
<gene>
    <name evidence="13" type="ORF">GCM10011507_16830</name>
</gene>
<feature type="domain" description="Alpha galactosidase C-terminal" evidence="12">
    <location>
        <begin position="323"/>
        <end position="397"/>
    </location>
</feature>